<accession>A0A1G8XZQ9</accession>
<dbReference type="OrthoDB" id="9762792at2"/>
<evidence type="ECO:0000313" key="3">
    <source>
        <dbReference type="Proteomes" id="UP000198510"/>
    </source>
</evidence>
<evidence type="ECO:0000313" key="2">
    <source>
        <dbReference type="EMBL" id="SDJ96069.1"/>
    </source>
</evidence>
<dbReference type="InterPro" id="IPR027417">
    <property type="entry name" value="P-loop_NTPase"/>
</dbReference>
<dbReference type="InterPro" id="IPR011604">
    <property type="entry name" value="PDDEXK-like_dom_sf"/>
</dbReference>
<proteinExistence type="predicted"/>
<dbReference type="SUPFAM" id="SSF52980">
    <property type="entry name" value="Restriction endonuclease-like"/>
    <property type="match status" value="1"/>
</dbReference>
<dbReference type="STRING" id="1075417.SAMN05421823_101528"/>
<protein>
    <submittedName>
        <fullName evidence="2">PD-(D/E)XK nuclease superfamily protein</fullName>
    </submittedName>
</protein>
<dbReference type="AlphaFoldDB" id="A0A1G8XZQ9"/>
<feature type="domain" description="PD-(D/E)XK endonuclease-like" evidence="1">
    <location>
        <begin position="666"/>
        <end position="968"/>
    </location>
</feature>
<sequence>MRSFLQTLAHDLYRNYQEKVGELWIVFPNRRAGLFFKKHLSSLTQSPLWAPEVYSIEDLVYELADRLLPDRLTLVFELYQIYKEYSPLNESFDRFYFWGEILLEDFSELDKWGVDAAKLFMNLKDQKGVEAAFAGMDEDDAAVIRSFWSSFSADRLSVQKERFMQLWEALPDIYKAFNERLASRGQAYEGALFRLAAEKVAQPEYQPGARKVIFAGFNALNRCESRIISTLVERQQAEVFWDADAYYVDHRMHEAGYFLRQHRHHPVLQQTFPKKLLQRFADKASKVIHMVGVPLEVGQAKALGHFMAQHYADASGKPLDESETVVVVPDETLLFPVLHSLPEAVQKLNVTMGYPLRNTPLFSLVAHLIDLQETAMVQGEISLFHHQHVLHLLRHPYIFYHNPELAADNVADIEKHNRIYLSLQHLKNADPLYDALFRKMQTAEDAFVYLLEILVHVVAGLKRTGHHELEEEYFFQFVTQLKRLREVLTARSVRVHLETFWKLFKQLLEGLRMPFAGEPLEGLQVMGALETRNLDFKNVFVLSMNEGTMPPKQVTNSFIPYNLRRAFGLTTPDQRDSMYAYYFYRLLHEAENVYLFYNTETTSSLSGEMSRWLYQLKLESGFEVREYVLTSELRPLPPRPLQIRKTDAVQQMLRRFLVEDGRPEKRLTPSAINTYLECPMQFYFRFVTELRETDEVETELSAATFGSLLHSTMEHLYQSLVVEKGRTRVEVADFVWMQNRLEEKITEAFREYLHVEEGKQVQFEGRNIIAKEIIKKYAKRVLEVDEAYAPFDILGLEANVRDGFRHDLPICINGKEAKVGLKGVIDRIDRKDGQVRVLDYKTGRDDPRFATVEELFDGTYPKRNKAALQTLFYGMLYHESRERHGGDEPVAVGLYNAREMFEDQFNWTLQQKIDDRKTVPVHDIGPLLPRYREELRRTLEELFDPAQPFVQTTDLNRCQFCRFAAVCHRD</sequence>
<reference evidence="2 3" key="1">
    <citation type="submission" date="2016-10" db="EMBL/GenBank/DDBJ databases">
        <authorList>
            <person name="de Groot N.N."/>
        </authorList>
    </citation>
    <scope>NUCLEOTIDE SEQUENCE [LARGE SCALE GENOMIC DNA]</scope>
    <source>
        <strain evidence="2 3">DSM 25186</strain>
    </source>
</reference>
<dbReference type="RefSeq" id="WP_089678625.1">
    <property type="nucleotide sequence ID" value="NZ_FNFO01000001.1"/>
</dbReference>
<dbReference type="InterPro" id="IPR011335">
    <property type="entry name" value="Restrct_endonuc-II-like"/>
</dbReference>
<gene>
    <name evidence="2" type="ORF">SAMN05421823_101528</name>
</gene>
<name>A0A1G8XZQ9_9BACT</name>
<dbReference type="Proteomes" id="UP000198510">
    <property type="component" value="Unassembled WGS sequence"/>
</dbReference>
<dbReference type="SUPFAM" id="SSF52540">
    <property type="entry name" value="P-loop containing nucleoside triphosphate hydrolases"/>
    <property type="match status" value="1"/>
</dbReference>
<dbReference type="EMBL" id="FNFO01000001">
    <property type="protein sequence ID" value="SDJ96069.1"/>
    <property type="molecule type" value="Genomic_DNA"/>
</dbReference>
<dbReference type="InterPro" id="IPR038726">
    <property type="entry name" value="PDDEXK_AddAB-type"/>
</dbReference>
<dbReference type="Gene3D" id="3.90.320.10">
    <property type="match status" value="1"/>
</dbReference>
<keyword evidence="3" id="KW-1185">Reference proteome</keyword>
<evidence type="ECO:0000259" key="1">
    <source>
        <dbReference type="Pfam" id="PF12705"/>
    </source>
</evidence>
<dbReference type="Pfam" id="PF12705">
    <property type="entry name" value="PDDEXK_1"/>
    <property type="match status" value="1"/>
</dbReference>
<dbReference type="Gene3D" id="3.40.50.300">
    <property type="entry name" value="P-loop containing nucleotide triphosphate hydrolases"/>
    <property type="match status" value="1"/>
</dbReference>
<organism evidence="2 3">
    <name type="scientific">Catalinimonas alkaloidigena</name>
    <dbReference type="NCBI Taxonomy" id="1075417"/>
    <lineage>
        <taxon>Bacteria</taxon>
        <taxon>Pseudomonadati</taxon>
        <taxon>Bacteroidota</taxon>
        <taxon>Cytophagia</taxon>
        <taxon>Cytophagales</taxon>
        <taxon>Catalimonadaceae</taxon>
        <taxon>Catalinimonas</taxon>
    </lineage>
</organism>